<reference evidence="2" key="1">
    <citation type="submission" date="2022-06" db="EMBL/GenBank/DDBJ databases">
        <title>Genome public.</title>
        <authorList>
            <person name="Sun Q."/>
        </authorList>
    </citation>
    <scope>NUCLEOTIDE SEQUENCE</scope>
    <source>
        <strain evidence="2">CWNU-1</strain>
    </source>
</reference>
<protein>
    <recommendedName>
        <fullName evidence="1">pPIWI-RE three-gene island domain-containing protein</fullName>
    </recommendedName>
</protein>
<dbReference type="RefSeq" id="WP_250923667.1">
    <property type="nucleotide sequence ID" value="NZ_JAMQAW010000070.1"/>
</dbReference>
<dbReference type="EMBL" id="JAMQAW010000070">
    <property type="protein sequence ID" value="MCM2393375.1"/>
    <property type="molecule type" value="Genomic_DNA"/>
</dbReference>
<proteinExistence type="predicted"/>
<comment type="caution">
    <text evidence="2">The sequence shown here is derived from an EMBL/GenBank/DDBJ whole genome shotgun (WGS) entry which is preliminary data.</text>
</comment>
<feature type="domain" description="pPIWI-RE three-gene island" evidence="1">
    <location>
        <begin position="10"/>
        <end position="148"/>
    </location>
</feature>
<dbReference type="InterPro" id="IPR041191">
    <property type="entry name" value="pPIWI_RE_Y"/>
</dbReference>
<organism evidence="2 3">
    <name type="scientific">Streptomyces albipurpureus</name>
    <dbReference type="NCBI Taxonomy" id="2897419"/>
    <lineage>
        <taxon>Bacteria</taxon>
        <taxon>Bacillati</taxon>
        <taxon>Actinomycetota</taxon>
        <taxon>Actinomycetes</taxon>
        <taxon>Kitasatosporales</taxon>
        <taxon>Streptomycetaceae</taxon>
        <taxon>Streptomyces</taxon>
    </lineage>
</organism>
<evidence type="ECO:0000313" key="3">
    <source>
        <dbReference type="Proteomes" id="UP001431429"/>
    </source>
</evidence>
<evidence type="ECO:0000259" key="1">
    <source>
        <dbReference type="Pfam" id="PF18156"/>
    </source>
</evidence>
<accession>A0ABT0UY28</accession>
<evidence type="ECO:0000313" key="2">
    <source>
        <dbReference type="EMBL" id="MCM2393375.1"/>
    </source>
</evidence>
<dbReference type="Proteomes" id="UP001431429">
    <property type="component" value="Unassembled WGS sequence"/>
</dbReference>
<sequence>MTEDRQAIDLLTAVARGVLELTSINRSAALRLPYPPGVQLVLDQMVLSGMTHGHPIPAGVPDLMRWCRERGPEEWVPGLSDELLTVDTRLIHPAAGEPTRTCAELASLGPYGVLEREAETLLAELAAACGTVERFAVCRDFLINRPVVLRPDPMQLMQPAVAQVWSLVKGLYGPVPDRFPVAGLVYCCRDCGLLAKYATAGHPWCEGGCSSRDRELETSQEFQSALALPFALRLFLALPGRTEQIVRSRLTDQVQLLPLGLGVHRVTGPDGTLQVFQVYDREQPGPAALRAAEVAALLGGPLDIVMPDVVAGRPGYRRRFSLALPVGAQVRLVAASDFTTPGPAHRSRGNHA</sequence>
<keyword evidence="3" id="KW-1185">Reference proteome</keyword>
<name>A0ABT0UY28_9ACTN</name>
<gene>
    <name evidence="2" type="ORF">NBG84_34740</name>
</gene>
<dbReference type="Pfam" id="PF18156">
    <property type="entry name" value="pPIWI_RE_Y"/>
    <property type="match status" value="1"/>
</dbReference>